<dbReference type="GO" id="GO:0000118">
    <property type="term" value="C:histone deacetylase complex"/>
    <property type="evidence" value="ECO:0007669"/>
    <property type="project" value="TreeGrafter"/>
</dbReference>
<keyword evidence="6" id="KW-1185">Reference proteome</keyword>
<dbReference type="PANTHER" id="PTHR12346:SF33">
    <property type="entry name" value="HISTONE DEACETYLASE INTERACTING DOMAIN-CONTAINING PROTEIN"/>
    <property type="match status" value="1"/>
</dbReference>
<dbReference type="InterPro" id="IPR003822">
    <property type="entry name" value="PAH"/>
</dbReference>
<accession>A0A6G1F4D6</accession>
<dbReference type="AlphaFoldDB" id="A0A6G1F4D6"/>
<evidence type="ECO:0000313" key="6">
    <source>
        <dbReference type="Proteomes" id="UP000479710"/>
    </source>
</evidence>
<evidence type="ECO:0000256" key="4">
    <source>
        <dbReference type="SAM" id="MobiDB-lite"/>
    </source>
</evidence>
<reference evidence="5 6" key="1">
    <citation type="submission" date="2019-11" db="EMBL/GenBank/DDBJ databases">
        <title>Whole genome sequence of Oryza granulata.</title>
        <authorList>
            <person name="Li W."/>
        </authorList>
    </citation>
    <scope>NUCLEOTIDE SEQUENCE [LARGE SCALE GENOMIC DNA]</scope>
    <source>
        <strain evidence="6">cv. Menghai</strain>
        <tissue evidence="5">Leaf</tissue>
    </source>
</reference>
<dbReference type="EMBL" id="SPHZ02000001">
    <property type="protein sequence ID" value="KAF0931734.1"/>
    <property type="molecule type" value="Genomic_DNA"/>
</dbReference>
<dbReference type="PROSITE" id="PS51477">
    <property type="entry name" value="PAH"/>
    <property type="match status" value="2"/>
</dbReference>
<dbReference type="InterPro" id="IPR036600">
    <property type="entry name" value="PAH_sf"/>
</dbReference>
<protein>
    <recommendedName>
        <fullName evidence="7">Histone deacetylase interacting domain-containing protein</fullName>
    </recommendedName>
</protein>
<dbReference type="PANTHER" id="PTHR12346">
    <property type="entry name" value="SIN3B-RELATED"/>
    <property type="match status" value="1"/>
</dbReference>
<evidence type="ECO:0000256" key="1">
    <source>
        <dbReference type="ARBA" id="ARBA00004123"/>
    </source>
</evidence>
<comment type="caution">
    <text evidence="5">The sequence shown here is derived from an EMBL/GenBank/DDBJ whole genome shotgun (WGS) entry which is preliminary data.</text>
</comment>
<comment type="subcellular location">
    <subcellularLocation>
        <location evidence="1 3">Nucleus</location>
    </subcellularLocation>
</comment>
<feature type="region of interest" description="Disordered" evidence="4">
    <location>
        <begin position="210"/>
        <end position="232"/>
    </location>
</feature>
<dbReference type="GO" id="GO:0000785">
    <property type="term" value="C:chromatin"/>
    <property type="evidence" value="ECO:0007669"/>
    <property type="project" value="TreeGrafter"/>
</dbReference>
<sequence>MAQPPPANQREQTLAAISFLRKVRLRSKPCVYNGLSAVLAEYNRDPDAPTSPVVDSATALLHDQPDLIAEFNVFLPSKYKIKLPDERQRLQDMPLLRAQNFLERVKMEDADLHDRVVVKLFNVDEETWLDAHQVYAQLMEVFGPGRRDLLRDFAEFLPNNPPPHFAEEKPSSKRKRAAAPYAVAADGVKPSRAKKPPAADILQISQPVVDDGDAVKPSRPKKTRNASIQISQHDDGAESDSCWLVTTEDPHVAAVTFRKMWEFHVRYSNLVAAIKRAEELERTRHPQGSFEALFPDRECHEILEELYGSCWRTMQVALEDGERVDVTLATILRRLRAEEDAAVEVVRARRDKARYSAKASGRPACQSGGYRRVIRARFRAGSHET</sequence>
<gene>
    <name evidence="5" type="ORF">E2562_005722</name>
</gene>
<evidence type="ECO:0000256" key="2">
    <source>
        <dbReference type="ARBA" id="ARBA00023242"/>
    </source>
</evidence>
<dbReference type="GO" id="GO:0000122">
    <property type="term" value="P:negative regulation of transcription by RNA polymerase II"/>
    <property type="evidence" value="ECO:0007669"/>
    <property type="project" value="TreeGrafter"/>
</dbReference>
<dbReference type="Proteomes" id="UP000479710">
    <property type="component" value="Unassembled WGS sequence"/>
</dbReference>
<dbReference type="Gene3D" id="1.20.1160.11">
    <property type="entry name" value="Paired amphipathic helix"/>
    <property type="match status" value="1"/>
</dbReference>
<dbReference type="SUPFAM" id="SSF47762">
    <property type="entry name" value="PAH2 domain"/>
    <property type="match status" value="1"/>
</dbReference>
<dbReference type="OrthoDB" id="692617at2759"/>
<evidence type="ECO:0008006" key="7">
    <source>
        <dbReference type="Google" id="ProtNLM"/>
    </source>
</evidence>
<dbReference type="InterPro" id="IPR039774">
    <property type="entry name" value="Sin3-like"/>
</dbReference>
<evidence type="ECO:0000256" key="3">
    <source>
        <dbReference type="PROSITE-ProRule" id="PRU00810"/>
    </source>
</evidence>
<dbReference type="Pfam" id="PF02671">
    <property type="entry name" value="PAH"/>
    <property type="match status" value="1"/>
</dbReference>
<evidence type="ECO:0000313" key="5">
    <source>
        <dbReference type="EMBL" id="KAF0931734.1"/>
    </source>
</evidence>
<proteinExistence type="predicted"/>
<keyword evidence="2 3" id="KW-0539">Nucleus</keyword>
<organism evidence="5 6">
    <name type="scientific">Oryza meyeriana var. granulata</name>
    <dbReference type="NCBI Taxonomy" id="110450"/>
    <lineage>
        <taxon>Eukaryota</taxon>
        <taxon>Viridiplantae</taxon>
        <taxon>Streptophyta</taxon>
        <taxon>Embryophyta</taxon>
        <taxon>Tracheophyta</taxon>
        <taxon>Spermatophyta</taxon>
        <taxon>Magnoliopsida</taxon>
        <taxon>Liliopsida</taxon>
        <taxon>Poales</taxon>
        <taxon>Poaceae</taxon>
        <taxon>BOP clade</taxon>
        <taxon>Oryzoideae</taxon>
        <taxon>Oryzeae</taxon>
        <taxon>Oryzinae</taxon>
        <taxon>Oryza</taxon>
        <taxon>Oryza meyeriana</taxon>
    </lineage>
</organism>
<dbReference type="GO" id="GO:0003714">
    <property type="term" value="F:transcription corepressor activity"/>
    <property type="evidence" value="ECO:0007669"/>
    <property type="project" value="InterPro"/>
</dbReference>
<name>A0A6G1F4D6_9ORYZ</name>